<name>C3Y4U5_BRAFL</name>
<accession>C3Y4U5</accession>
<dbReference type="InParanoid" id="C3Y4U5"/>
<organism>
    <name type="scientific">Branchiostoma floridae</name>
    <name type="common">Florida lancelet</name>
    <name type="synonym">Amphioxus</name>
    <dbReference type="NCBI Taxonomy" id="7739"/>
    <lineage>
        <taxon>Eukaryota</taxon>
        <taxon>Metazoa</taxon>
        <taxon>Chordata</taxon>
        <taxon>Cephalochordata</taxon>
        <taxon>Leptocardii</taxon>
        <taxon>Amphioxiformes</taxon>
        <taxon>Branchiostomatidae</taxon>
        <taxon>Branchiostoma</taxon>
    </lineage>
</organism>
<evidence type="ECO:0000313" key="1">
    <source>
        <dbReference type="EMBL" id="EEN64752.1"/>
    </source>
</evidence>
<dbReference type="AlphaFoldDB" id="C3Y4U5"/>
<sequence>MGIRTDQNTKQTTKCHGGLRPCVSQTSSTQTTLCHTHMSLNVILESRRVAMRTISLQKPLLGPPRNQRRHETAGITRRRVACMLAPRSIWCRCDDYNCSLQCNLTTVSLQTVFVLGPQESSWEISVARGSSLCSHQNKTDLSL</sequence>
<gene>
    <name evidence="1" type="ORF">BRAFLDRAFT_120596</name>
</gene>
<reference evidence="1" key="1">
    <citation type="journal article" date="2008" name="Nature">
        <title>The amphioxus genome and the evolution of the chordate karyotype.</title>
        <authorList>
            <consortium name="US DOE Joint Genome Institute (JGI-PGF)"/>
            <person name="Putnam N.H."/>
            <person name="Butts T."/>
            <person name="Ferrier D.E.K."/>
            <person name="Furlong R.F."/>
            <person name="Hellsten U."/>
            <person name="Kawashima T."/>
            <person name="Robinson-Rechavi M."/>
            <person name="Shoguchi E."/>
            <person name="Terry A."/>
            <person name="Yu J.-K."/>
            <person name="Benito-Gutierrez E.L."/>
            <person name="Dubchak I."/>
            <person name="Garcia-Fernandez J."/>
            <person name="Gibson-Brown J.J."/>
            <person name="Grigoriev I.V."/>
            <person name="Horton A.C."/>
            <person name="de Jong P.J."/>
            <person name="Jurka J."/>
            <person name="Kapitonov V.V."/>
            <person name="Kohara Y."/>
            <person name="Kuroki Y."/>
            <person name="Lindquist E."/>
            <person name="Lucas S."/>
            <person name="Osoegawa K."/>
            <person name="Pennacchio L.A."/>
            <person name="Salamov A.A."/>
            <person name="Satou Y."/>
            <person name="Sauka-Spengler T."/>
            <person name="Schmutz J."/>
            <person name="Shin-I T."/>
            <person name="Toyoda A."/>
            <person name="Bronner-Fraser M."/>
            <person name="Fujiyama A."/>
            <person name="Holland L.Z."/>
            <person name="Holland P.W.H."/>
            <person name="Satoh N."/>
            <person name="Rokhsar D.S."/>
        </authorList>
    </citation>
    <scope>NUCLEOTIDE SEQUENCE [LARGE SCALE GENOMIC DNA]</scope>
    <source>
        <strain evidence="1">S238N-H82</strain>
        <tissue evidence="1">Testes</tissue>
    </source>
</reference>
<dbReference type="EMBL" id="GG666486">
    <property type="protein sequence ID" value="EEN64752.1"/>
    <property type="molecule type" value="Genomic_DNA"/>
</dbReference>
<protein>
    <submittedName>
        <fullName evidence="1">Uncharacterized protein</fullName>
    </submittedName>
</protein>
<proteinExistence type="predicted"/>